<reference evidence="1" key="1">
    <citation type="journal article" date="2013" name="Environ. Microbiol.">
        <title>Seasonally variable intestinal metagenomes of the red palm weevil (Rhynchophorus ferrugineus).</title>
        <authorList>
            <person name="Jia S."/>
            <person name="Zhang X."/>
            <person name="Zhang G."/>
            <person name="Yin A."/>
            <person name="Zhang S."/>
            <person name="Li F."/>
            <person name="Wang L."/>
            <person name="Zhao D."/>
            <person name="Yun Q."/>
            <person name="Tala"/>
            <person name="Wang J."/>
            <person name="Sun G."/>
            <person name="Baabdullah M."/>
            <person name="Yu X."/>
            <person name="Hu S."/>
            <person name="Al-Mssallem I.S."/>
            <person name="Yu J."/>
        </authorList>
    </citation>
    <scope>NUCLEOTIDE SEQUENCE</scope>
</reference>
<dbReference type="Gene3D" id="3.40.50.2000">
    <property type="entry name" value="Glycogen Phosphorylase B"/>
    <property type="match status" value="1"/>
</dbReference>
<dbReference type="GO" id="GO:0003824">
    <property type="term" value="F:catalytic activity"/>
    <property type="evidence" value="ECO:0007669"/>
    <property type="project" value="InterPro"/>
</dbReference>
<protein>
    <submittedName>
        <fullName evidence="1">Glyco_transf_20</fullName>
    </submittedName>
</protein>
<feature type="non-terminal residue" evidence="1">
    <location>
        <position position="57"/>
    </location>
</feature>
<evidence type="ECO:0000313" key="1">
    <source>
        <dbReference type="EMBL" id="AIA91184.1"/>
    </source>
</evidence>
<dbReference type="SUPFAM" id="SSF53756">
    <property type="entry name" value="UDP-Glycosyltransferase/glycogen phosphorylase"/>
    <property type="match status" value="1"/>
</dbReference>
<sequence length="57" mass="6387">MCRSNFGKYGPDIKIGFFSHIPFPGADLFAQLPWREQVLKDCLAQTLSVPAAEDCRT</sequence>
<dbReference type="GO" id="GO:0005992">
    <property type="term" value="P:trehalose biosynthetic process"/>
    <property type="evidence" value="ECO:0007669"/>
    <property type="project" value="InterPro"/>
</dbReference>
<dbReference type="AlphaFoldDB" id="A0A060C7H1"/>
<dbReference type="InterPro" id="IPR001830">
    <property type="entry name" value="Glyco_trans_20"/>
</dbReference>
<dbReference type="Pfam" id="PF00982">
    <property type="entry name" value="Glyco_transf_20"/>
    <property type="match status" value="1"/>
</dbReference>
<dbReference type="EMBL" id="KF123874">
    <property type="protein sequence ID" value="AIA91184.1"/>
    <property type="molecule type" value="Genomic_DNA"/>
</dbReference>
<organism evidence="1">
    <name type="scientific">uncultured Nakamurella sp</name>
    <dbReference type="NCBI Taxonomy" id="435901"/>
    <lineage>
        <taxon>Bacteria</taxon>
        <taxon>Bacillati</taxon>
        <taxon>Actinomycetota</taxon>
        <taxon>Actinomycetes</taxon>
        <taxon>Nakamurellales</taxon>
        <taxon>Nakamurellaceae</taxon>
        <taxon>Nakamurella</taxon>
        <taxon>environmental samples</taxon>
    </lineage>
</organism>
<proteinExistence type="predicted"/>
<name>A0A060C7H1_9ACTN</name>
<accession>A0A060C7H1</accession>